<dbReference type="EC" id="3.1.2.4" evidence="2"/>
<dbReference type="Gene3D" id="3.90.226.10">
    <property type="entry name" value="2-enoyl-CoA Hydratase, Chain A, domain 1"/>
    <property type="match status" value="1"/>
</dbReference>
<sequence length="351" mass="37400">MEPDDVLLRRERGLGRVVLNRPKAINALTHAVVERIDAALTDWAADDDVRAVVISGAGERGLCAGGDLRGFHADAVSGGTGTLDFWRDEYALDAHVARYPKPYVAIMDGIVMGGGVGVSAHGGVRVVTERTRLAMPEVGIGLVPDVGGTYLLTRAPGELGTHLALTATAIGAGDAIACGFADHFVPSDRLPDFLDALAVDVDDAVRAFSLPAPPADLPGEREWIDRCYAADSVEEVVANLLDLGSPDAKDAAERILGKSPTALKVTLESLRRARELETVEQALVQEYRVSTACLRTPDLAEGIRAQVIDKDRAPRWTPSTLEEVTDAAVEDFFAPLGDRELVLPPRATRGT</sequence>
<evidence type="ECO:0000256" key="1">
    <source>
        <dbReference type="ARBA" id="ARBA00001709"/>
    </source>
</evidence>
<dbReference type="GO" id="GO:0006574">
    <property type="term" value="P:L-valine catabolic process"/>
    <property type="evidence" value="ECO:0007669"/>
    <property type="project" value="TreeGrafter"/>
</dbReference>
<evidence type="ECO:0000256" key="3">
    <source>
        <dbReference type="ARBA" id="ARBA00022801"/>
    </source>
</evidence>
<dbReference type="SUPFAM" id="SSF52096">
    <property type="entry name" value="ClpP/crotonase"/>
    <property type="match status" value="1"/>
</dbReference>
<feature type="domain" description="Enoyl-CoA hydratase/isomerase" evidence="4">
    <location>
        <begin position="15"/>
        <end position="333"/>
    </location>
</feature>
<evidence type="ECO:0000256" key="2">
    <source>
        <dbReference type="ARBA" id="ARBA00011915"/>
    </source>
</evidence>
<dbReference type="Proteomes" id="UP001141259">
    <property type="component" value="Unassembled WGS sequence"/>
</dbReference>
<keyword evidence="3" id="KW-0378">Hydrolase</keyword>
<evidence type="ECO:0000313" key="6">
    <source>
        <dbReference type="Proteomes" id="UP001141259"/>
    </source>
</evidence>
<dbReference type="GO" id="GO:0005829">
    <property type="term" value="C:cytosol"/>
    <property type="evidence" value="ECO:0007669"/>
    <property type="project" value="TreeGrafter"/>
</dbReference>
<dbReference type="PANTHER" id="PTHR43176:SF3">
    <property type="entry name" value="3-HYDROXYISOBUTYRYL-COA HYDROLASE, MITOCHONDRIAL"/>
    <property type="match status" value="1"/>
</dbReference>
<dbReference type="InterPro" id="IPR029045">
    <property type="entry name" value="ClpP/crotonase-like_dom_sf"/>
</dbReference>
<comment type="catalytic activity">
    <reaction evidence="1">
        <text>3-hydroxy-2-methylpropanoyl-CoA + H2O = 3-hydroxy-2-methylpropanoate + CoA + H(+)</text>
        <dbReference type="Rhea" id="RHEA:20888"/>
        <dbReference type="ChEBI" id="CHEBI:11805"/>
        <dbReference type="ChEBI" id="CHEBI:15377"/>
        <dbReference type="ChEBI" id="CHEBI:15378"/>
        <dbReference type="ChEBI" id="CHEBI:57287"/>
        <dbReference type="ChEBI" id="CHEBI:57340"/>
        <dbReference type="EC" id="3.1.2.4"/>
    </reaction>
</comment>
<proteinExistence type="predicted"/>
<gene>
    <name evidence="5" type="ORF">NZH93_01220</name>
</gene>
<dbReference type="NCBIfam" id="NF004127">
    <property type="entry name" value="PRK05617.1"/>
    <property type="match status" value="1"/>
</dbReference>
<evidence type="ECO:0000313" key="5">
    <source>
        <dbReference type="EMBL" id="MCS7475459.1"/>
    </source>
</evidence>
<dbReference type="CDD" id="cd06558">
    <property type="entry name" value="crotonase-like"/>
    <property type="match status" value="1"/>
</dbReference>
<dbReference type="PANTHER" id="PTHR43176">
    <property type="entry name" value="3-HYDROXYISOBUTYRYL-COA HYDROLASE-RELATED"/>
    <property type="match status" value="1"/>
</dbReference>
<keyword evidence="6" id="KW-1185">Reference proteome</keyword>
<dbReference type="AlphaFoldDB" id="A0A9X2VFE0"/>
<protein>
    <recommendedName>
        <fullName evidence="2">3-hydroxyisobutyryl-CoA hydrolase</fullName>
        <ecNumber evidence="2">3.1.2.4</ecNumber>
    </recommendedName>
</protein>
<organism evidence="5 6">
    <name type="scientific">Umezawaea endophytica</name>
    <dbReference type="NCBI Taxonomy" id="1654476"/>
    <lineage>
        <taxon>Bacteria</taxon>
        <taxon>Bacillati</taxon>
        <taxon>Actinomycetota</taxon>
        <taxon>Actinomycetes</taxon>
        <taxon>Pseudonocardiales</taxon>
        <taxon>Pseudonocardiaceae</taxon>
        <taxon>Umezawaea</taxon>
    </lineage>
</organism>
<accession>A0A9X2VFE0</accession>
<dbReference type="InterPro" id="IPR032259">
    <property type="entry name" value="HIBYL-CoA-H"/>
</dbReference>
<dbReference type="Pfam" id="PF16113">
    <property type="entry name" value="ECH_2"/>
    <property type="match status" value="1"/>
</dbReference>
<dbReference type="GO" id="GO:0003860">
    <property type="term" value="F:3-hydroxyisobutyryl-CoA hydrolase activity"/>
    <property type="evidence" value="ECO:0007669"/>
    <property type="project" value="UniProtKB-EC"/>
</dbReference>
<evidence type="ECO:0000259" key="4">
    <source>
        <dbReference type="Pfam" id="PF16113"/>
    </source>
</evidence>
<comment type="caution">
    <text evidence="5">The sequence shown here is derived from an EMBL/GenBank/DDBJ whole genome shotgun (WGS) entry which is preliminary data.</text>
</comment>
<reference evidence="5" key="1">
    <citation type="submission" date="2022-08" db="EMBL/GenBank/DDBJ databases">
        <authorList>
            <person name="Tistechok S."/>
            <person name="Samborskyy M."/>
            <person name="Roman I."/>
        </authorList>
    </citation>
    <scope>NUCLEOTIDE SEQUENCE</scope>
    <source>
        <strain evidence="5">DSM 103496</strain>
    </source>
</reference>
<name>A0A9X2VFE0_9PSEU</name>
<dbReference type="InterPro" id="IPR045004">
    <property type="entry name" value="ECH_dom"/>
</dbReference>
<dbReference type="EMBL" id="JANYMP010000001">
    <property type="protein sequence ID" value="MCS7475459.1"/>
    <property type="molecule type" value="Genomic_DNA"/>
</dbReference>